<name>A0ABM9UIU3_9RHOB</name>
<organism evidence="1 2">
    <name type="scientific">Thalassovita autumnalis</name>
    <dbReference type="NCBI Taxonomy" id="2072972"/>
    <lineage>
        <taxon>Bacteria</taxon>
        <taxon>Pseudomonadati</taxon>
        <taxon>Pseudomonadota</taxon>
        <taxon>Alphaproteobacteria</taxon>
        <taxon>Rhodobacterales</taxon>
        <taxon>Roseobacteraceae</taxon>
        <taxon>Thalassovita</taxon>
    </lineage>
</organism>
<reference evidence="1 2" key="1">
    <citation type="submission" date="2015-09" db="EMBL/GenBank/DDBJ databases">
        <authorList>
            <person name="Rodrigo-Torres L."/>
            <person name="Arahal D.R."/>
        </authorList>
    </citation>
    <scope>NUCLEOTIDE SEQUENCE [LARGE SCALE GENOMIC DNA]</scope>
    <source>
        <strain evidence="1 2">CECT 5118</strain>
    </source>
</reference>
<keyword evidence="2" id="KW-1185">Reference proteome</keyword>
<evidence type="ECO:0000313" key="1">
    <source>
        <dbReference type="EMBL" id="CUH70197.1"/>
    </source>
</evidence>
<comment type="caution">
    <text evidence="1">The sequence shown here is derived from an EMBL/GenBank/DDBJ whole genome shotgun (WGS) entry which is preliminary data.</text>
</comment>
<protein>
    <submittedName>
        <fullName evidence="1">Uncharacterized protein</fullName>
    </submittedName>
</protein>
<dbReference type="EMBL" id="CYSB01000048">
    <property type="protein sequence ID" value="CUH70197.1"/>
    <property type="molecule type" value="Genomic_DNA"/>
</dbReference>
<evidence type="ECO:0000313" key="2">
    <source>
        <dbReference type="Proteomes" id="UP000051086"/>
    </source>
</evidence>
<gene>
    <name evidence="1" type="ORF">TL5118_04172</name>
</gene>
<sequence>MTEIGGSHVPETTPSSGEEISIQLHQQIFAEAGTPAKVVFVEITATDAPDITVSPPPISQRLPAWINAYINAN</sequence>
<accession>A0ABM9UIU3</accession>
<proteinExistence type="predicted"/>
<dbReference type="Proteomes" id="UP000051086">
    <property type="component" value="Unassembled WGS sequence"/>
</dbReference>